<dbReference type="InterPro" id="IPR011050">
    <property type="entry name" value="Pectin_lyase_fold/virulence"/>
</dbReference>
<reference evidence="2" key="1">
    <citation type="journal article" date="2019" name="Int. J. Syst. Evol. Microbiol.">
        <title>The Global Catalogue of Microorganisms (GCM) 10K type strain sequencing project: providing services to taxonomists for standard genome sequencing and annotation.</title>
        <authorList>
            <consortium name="The Broad Institute Genomics Platform"/>
            <consortium name="The Broad Institute Genome Sequencing Center for Infectious Disease"/>
            <person name="Wu L."/>
            <person name="Ma J."/>
        </authorList>
    </citation>
    <scope>NUCLEOTIDE SEQUENCE [LARGE SCALE GENOMIC DNA]</scope>
    <source>
        <strain evidence="2">JCM 18715</strain>
    </source>
</reference>
<name>A0ABP9QQQ8_9RHOO</name>
<evidence type="ECO:0000313" key="1">
    <source>
        <dbReference type="EMBL" id="GAA5165963.1"/>
    </source>
</evidence>
<proteinExistence type="predicted"/>
<dbReference type="Proteomes" id="UP001500547">
    <property type="component" value="Unassembled WGS sequence"/>
</dbReference>
<keyword evidence="2" id="KW-1185">Reference proteome</keyword>
<protein>
    <submittedName>
        <fullName evidence="1">Uncharacterized protein</fullName>
    </submittedName>
</protein>
<evidence type="ECO:0000313" key="2">
    <source>
        <dbReference type="Proteomes" id="UP001500547"/>
    </source>
</evidence>
<accession>A0ABP9QQQ8</accession>
<sequence>MSAYVPSNGATAIHYDTRLSITFDATPTLGTSGYIKVYKTSDDSLVDTISLNVFNTGSAIYSSYAAATLQANDVQTVIPRNNTEIDKLGNNVSTLTQYRWMFYKPVSISGKTATIRLHDNVLSPDTGYYVTVDNGVLTGNVGGTAFAGVSSKTAWAFTTRSAPASKTAVTVDDTGTTADFRTVQGALNWVMGQCGGTSTDACNSVSVAKTITVNDGTYTGDLFIRNISNLTISGTSRNGVIVQSENFEQYNPGTGGSGTTPTTTVVAETGGNRPRLNGGRAVLLVEGTDLLKLTNFTLQNTHVKNVWEGVTGSMNNQAETIYFNSSTLAGSRMIGTYMNFYSTQDTIQVKGWVWIYQSLIKGDVDYIWGSPFAMLIEESELRTIVDTTSASSGGYVIESRTAYGYPGFVVLNSQLTKESGVPAGATYLGRQASNFSSGYCSAQWTSSGSLSGNTYFGCNNVAFINNKMDTHIIAAGWLATNTPPITTPTAAAGYRESGSKDLTGNTIDTSARSSYSTTSADLSGLDTRAEVFSQWNSNAGWVPTP</sequence>
<dbReference type="Gene3D" id="2.160.20.10">
    <property type="entry name" value="Single-stranded right-handed beta-helix, Pectin lyase-like"/>
    <property type="match status" value="1"/>
</dbReference>
<organism evidence="1 2">
    <name type="scientific">Viridibacterium curvum</name>
    <dbReference type="NCBI Taxonomy" id="1101404"/>
    <lineage>
        <taxon>Bacteria</taxon>
        <taxon>Pseudomonadati</taxon>
        <taxon>Pseudomonadota</taxon>
        <taxon>Betaproteobacteria</taxon>
        <taxon>Rhodocyclales</taxon>
        <taxon>Rhodocyclaceae</taxon>
        <taxon>Viridibacterium</taxon>
    </lineage>
</organism>
<dbReference type="EMBL" id="BAABLD010000008">
    <property type="protein sequence ID" value="GAA5165963.1"/>
    <property type="molecule type" value="Genomic_DNA"/>
</dbReference>
<comment type="caution">
    <text evidence="1">The sequence shown here is derived from an EMBL/GenBank/DDBJ whole genome shotgun (WGS) entry which is preliminary data.</text>
</comment>
<dbReference type="SUPFAM" id="SSF51126">
    <property type="entry name" value="Pectin lyase-like"/>
    <property type="match status" value="1"/>
</dbReference>
<gene>
    <name evidence="1" type="ORF">GCM10025770_22350</name>
</gene>
<dbReference type="InterPro" id="IPR012334">
    <property type="entry name" value="Pectin_lyas_fold"/>
</dbReference>